<keyword evidence="1" id="KW-1133">Transmembrane helix</keyword>
<evidence type="ECO:0000313" key="3">
    <source>
        <dbReference type="Proteomes" id="UP000199514"/>
    </source>
</evidence>
<sequence>MKYQKAILLTILWITFFYKQSYPQTDTVMHKIPVENVVITVDSTQNAVQQPQDLPNKKENKRILIGIALLTLTIFLIYNVRSN</sequence>
<keyword evidence="3" id="KW-1185">Reference proteome</keyword>
<name>A0A1I1KUI5_9BACT</name>
<organism evidence="2 3">
    <name type="scientific">Flexibacter flexilis DSM 6793</name>
    <dbReference type="NCBI Taxonomy" id="927664"/>
    <lineage>
        <taxon>Bacteria</taxon>
        <taxon>Pseudomonadati</taxon>
        <taxon>Bacteroidota</taxon>
        <taxon>Cytophagia</taxon>
        <taxon>Cytophagales</taxon>
        <taxon>Flexibacteraceae</taxon>
        <taxon>Flexibacter</taxon>
    </lineage>
</organism>
<accession>A0A1I1KUI5</accession>
<reference evidence="2 3" key="1">
    <citation type="submission" date="2016-10" db="EMBL/GenBank/DDBJ databases">
        <authorList>
            <person name="de Groot N.N."/>
        </authorList>
    </citation>
    <scope>NUCLEOTIDE SEQUENCE [LARGE SCALE GENOMIC DNA]</scope>
    <source>
        <strain evidence="2 3">DSM 6793</strain>
    </source>
</reference>
<keyword evidence="1" id="KW-0812">Transmembrane</keyword>
<evidence type="ECO:0000313" key="2">
    <source>
        <dbReference type="EMBL" id="SFC64474.1"/>
    </source>
</evidence>
<dbReference type="AlphaFoldDB" id="A0A1I1KUI5"/>
<dbReference type="EMBL" id="FOLE01000007">
    <property type="protein sequence ID" value="SFC64474.1"/>
    <property type="molecule type" value="Genomic_DNA"/>
</dbReference>
<gene>
    <name evidence="2" type="ORF">SAMN05421780_107213</name>
</gene>
<proteinExistence type="predicted"/>
<evidence type="ECO:0000256" key="1">
    <source>
        <dbReference type="SAM" id="Phobius"/>
    </source>
</evidence>
<feature type="transmembrane region" description="Helical" evidence="1">
    <location>
        <begin position="63"/>
        <end position="80"/>
    </location>
</feature>
<protein>
    <submittedName>
        <fullName evidence="2">Uncharacterized protein</fullName>
    </submittedName>
</protein>
<dbReference type="Proteomes" id="UP000199514">
    <property type="component" value="Unassembled WGS sequence"/>
</dbReference>
<dbReference type="STRING" id="927664.SAMN05421780_107213"/>
<keyword evidence="1" id="KW-0472">Membrane</keyword>